<dbReference type="Gene3D" id="3.30.420.40">
    <property type="match status" value="1"/>
</dbReference>
<dbReference type="InterPro" id="IPR050273">
    <property type="entry name" value="GppA/Ppx_hydrolase"/>
</dbReference>
<dbReference type="PANTHER" id="PTHR30005">
    <property type="entry name" value="EXOPOLYPHOSPHATASE"/>
    <property type="match status" value="1"/>
</dbReference>
<keyword evidence="3" id="KW-1185">Reference proteome</keyword>
<dbReference type="PANTHER" id="PTHR30005:SF0">
    <property type="entry name" value="RETROGRADE REGULATION PROTEIN 2"/>
    <property type="match status" value="1"/>
</dbReference>
<reference evidence="2 3" key="1">
    <citation type="submission" date="2012-09" db="EMBL/GenBank/DDBJ databases">
        <authorList>
            <person name="Dupont C.L."/>
            <person name="Rusch D.B."/>
            <person name="Lombardo M.-J."/>
            <person name="Novotny M."/>
            <person name="Yee-Greenbaum J."/>
            <person name="Laskin R."/>
        </authorList>
    </citation>
    <scope>NUCLEOTIDE SEQUENCE [LARGE SCALE GENOMIC DNA]</scope>
    <source>
        <strain evidence="2">SAR86E</strain>
    </source>
</reference>
<feature type="domain" description="Ppx/GppA phosphatase N-terminal" evidence="1">
    <location>
        <begin position="17"/>
        <end position="271"/>
    </location>
</feature>
<name>K6GIW7_9GAMM</name>
<evidence type="ECO:0000313" key="2">
    <source>
        <dbReference type="EMBL" id="EKO36976.1"/>
    </source>
</evidence>
<evidence type="ECO:0000259" key="1">
    <source>
        <dbReference type="Pfam" id="PF02541"/>
    </source>
</evidence>
<dbReference type="InterPro" id="IPR003695">
    <property type="entry name" value="Ppx_GppA_N"/>
</dbReference>
<dbReference type="Pfam" id="PF02541">
    <property type="entry name" value="Ppx-GppA"/>
    <property type="match status" value="1"/>
</dbReference>
<dbReference type="EMBL" id="AMWX01000001">
    <property type="protein sequence ID" value="EKO36976.1"/>
    <property type="molecule type" value="Genomic_DNA"/>
</dbReference>
<dbReference type="InterPro" id="IPR043129">
    <property type="entry name" value="ATPase_NBD"/>
</dbReference>
<sequence length="284" mass="32503">MKIASIDIGTNAIKSKIFKTTPTSIEFLEGIRSPIRLGDEVFRDGKLSNEKLDLVIQTIKEYEEIFKRNKIERYEIVATSAFRDTANSEDARRYLETAIHHPLRIISGLEEAKLIRFHPKSNTGNKKIFVDLGGGSTEFFIRTDHEIEIRSFQLGAVRNMLQKDQQSEWKRMEEWLQSVKPKKKLIGIGGNIKSFLQASKKKEMTIKEFNKKVHEISLLSTGEKIKKYSFSPDRADVIDCALEIFQVITANLQIESITSSKWGVSDSMAVKLFHEIYSNKVSIT</sequence>
<evidence type="ECO:0000313" key="3">
    <source>
        <dbReference type="Proteomes" id="UP000010310"/>
    </source>
</evidence>
<dbReference type="Proteomes" id="UP000010310">
    <property type="component" value="Unassembled WGS sequence"/>
</dbReference>
<organism evidence="2 3">
    <name type="scientific">SAR86 cluster bacterium SAR86E</name>
    <dbReference type="NCBI Taxonomy" id="1208365"/>
    <lineage>
        <taxon>Bacteria</taxon>
        <taxon>Pseudomonadati</taxon>
        <taxon>Pseudomonadota</taxon>
        <taxon>Gammaproteobacteria</taxon>
        <taxon>SAR86 cluster</taxon>
    </lineage>
</organism>
<gene>
    <name evidence="2" type="ORF">B273_0027</name>
</gene>
<dbReference type="SUPFAM" id="SSF53067">
    <property type="entry name" value="Actin-like ATPase domain"/>
    <property type="match status" value="2"/>
</dbReference>
<protein>
    <submittedName>
        <fullName evidence="2">Ppx/GppA phosphatase family protein</fullName>
    </submittedName>
</protein>
<dbReference type="AlphaFoldDB" id="K6GIW7"/>
<dbReference type="STRING" id="1208365.B273_0027"/>
<dbReference type="PATRIC" id="fig|1208365.4.peg.30"/>
<comment type="caution">
    <text evidence="2">The sequence shown here is derived from an EMBL/GenBank/DDBJ whole genome shotgun (WGS) entry which is preliminary data.</text>
</comment>
<accession>K6GIW7</accession>
<dbReference type="GO" id="GO:0016462">
    <property type="term" value="F:pyrophosphatase activity"/>
    <property type="evidence" value="ECO:0007669"/>
    <property type="project" value="TreeGrafter"/>
</dbReference>
<dbReference type="Gene3D" id="3.30.420.150">
    <property type="entry name" value="Exopolyphosphatase. Domain 2"/>
    <property type="match status" value="1"/>
</dbReference>
<proteinExistence type="predicted"/>